<dbReference type="Proteomes" id="UP000663720">
    <property type="component" value="Chromosome"/>
</dbReference>
<evidence type="ECO:0000313" key="1">
    <source>
        <dbReference type="EMBL" id="QTA82517.1"/>
    </source>
</evidence>
<name>A0A975BBW1_9BACT</name>
<reference evidence="1" key="1">
    <citation type="journal article" date="2021" name="Microb. Physiol.">
        <title>Proteogenomic Insights into the Physiology of Marine, Sulfate-Reducing, Filamentous Desulfonema limicola and Desulfonema magnum.</title>
        <authorList>
            <person name="Schnaars V."/>
            <person name="Wohlbrand L."/>
            <person name="Scheve S."/>
            <person name="Hinrichs C."/>
            <person name="Reinhardt R."/>
            <person name="Rabus R."/>
        </authorList>
    </citation>
    <scope>NUCLEOTIDE SEQUENCE</scope>
    <source>
        <strain evidence="1">5ac10</strain>
    </source>
</reference>
<dbReference type="InterPro" id="IPR013783">
    <property type="entry name" value="Ig-like_fold"/>
</dbReference>
<gene>
    <name evidence="1" type="ORF">dnl_48940</name>
</gene>
<dbReference type="Gene3D" id="2.60.40.10">
    <property type="entry name" value="Immunoglobulins"/>
    <property type="match status" value="1"/>
</dbReference>
<protein>
    <submittedName>
        <fullName evidence="1">Immunoglobulin-like fold-containing</fullName>
    </submittedName>
</protein>
<sequence>MNNTKNNAVLIFCMLFFSLQTLFAGTLYIDEALKQFYDADFDSAIETIEKSIDSETDTENRKQAYAYLALFEFIKENSVRCDEYIIKLLKADPVIELQDIEKIHPGFLEDITSEFENHFKTVKASIDFSPPAGEIIGLLDSYTEGQIVEYTIRASDNVSLKKVVFKIDNSSVKETWDITGQSAIQKSYFATKTWKPGNYKYLLQITDTADNTSEYQGTFIIKPLQYGYVNIFTKPYAEMFINGKSYGKTPKAKLKLHAGSVDIRFINKSKNIDVIKTIIIEPEQTVRKSFIWK</sequence>
<evidence type="ECO:0000313" key="2">
    <source>
        <dbReference type="Proteomes" id="UP000663720"/>
    </source>
</evidence>
<proteinExistence type="predicted"/>
<organism evidence="1 2">
    <name type="scientific">Desulfonema limicola</name>
    <dbReference type="NCBI Taxonomy" id="45656"/>
    <lineage>
        <taxon>Bacteria</taxon>
        <taxon>Pseudomonadati</taxon>
        <taxon>Thermodesulfobacteriota</taxon>
        <taxon>Desulfobacteria</taxon>
        <taxon>Desulfobacterales</taxon>
        <taxon>Desulfococcaceae</taxon>
        <taxon>Desulfonema</taxon>
    </lineage>
</organism>
<keyword evidence="2" id="KW-1185">Reference proteome</keyword>
<dbReference type="EMBL" id="CP061799">
    <property type="protein sequence ID" value="QTA82517.1"/>
    <property type="molecule type" value="Genomic_DNA"/>
</dbReference>
<dbReference type="AlphaFoldDB" id="A0A975BBW1"/>
<dbReference type="RefSeq" id="WP_207688437.1">
    <property type="nucleotide sequence ID" value="NZ_CP061799.1"/>
</dbReference>
<dbReference type="KEGG" id="dli:dnl_48940"/>
<accession>A0A975BBW1</accession>